<dbReference type="OrthoDB" id="258268at2"/>
<comment type="caution">
    <text evidence="2">The sequence shown here is derived from an EMBL/GenBank/DDBJ whole genome shotgun (WGS) entry which is preliminary data.</text>
</comment>
<dbReference type="InterPro" id="IPR018744">
    <property type="entry name" value="DUF2293"/>
</dbReference>
<dbReference type="Pfam" id="PF10056">
    <property type="entry name" value="DUF2293"/>
    <property type="match status" value="1"/>
</dbReference>
<evidence type="ECO:0000313" key="2">
    <source>
        <dbReference type="EMBL" id="PQO30880.1"/>
    </source>
</evidence>
<evidence type="ECO:0000313" key="3">
    <source>
        <dbReference type="Proteomes" id="UP000239388"/>
    </source>
</evidence>
<reference evidence="2 3" key="1">
    <citation type="submission" date="2018-02" db="EMBL/GenBank/DDBJ databases">
        <title>Comparative genomes isolates from brazilian mangrove.</title>
        <authorList>
            <person name="Araujo J.E."/>
            <person name="Taketani R.G."/>
            <person name="Silva M.C.P."/>
            <person name="Loureco M.V."/>
            <person name="Andreote F.D."/>
        </authorList>
    </citation>
    <scope>NUCLEOTIDE SEQUENCE [LARGE SCALE GENOMIC DNA]</scope>
    <source>
        <strain evidence="2 3">NAP PRIS-MGV</strain>
    </source>
</reference>
<feature type="domain" description="DUF2293" evidence="1">
    <location>
        <begin position="124"/>
        <end position="207"/>
    </location>
</feature>
<proteinExistence type="predicted"/>
<accession>A0A2S8FFM3</accession>
<dbReference type="AlphaFoldDB" id="A0A2S8FFM3"/>
<dbReference type="Proteomes" id="UP000239388">
    <property type="component" value="Unassembled WGS sequence"/>
</dbReference>
<dbReference type="EMBL" id="PUIB01000020">
    <property type="protein sequence ID" value="PQO30880.1"/>
    <property type="molecule type" value="Genomic_DNA"/>
</dbReference>
<dbReference type="RefSeq" id="WP_105357228.1">
    <property type="nucleotide sequence ID" value="NZ_PUIB01000020.1"/>
</dbReference>
<name>A0A2S8FFM3_9BACT</name>
<protein>
    <submittedName>
        <fullName evidence="2">DUF2293 domain-containing protein</fullName>
    </submittedName>
</protein>
<sequence length="238" mass="26187">MPQQIRIVSPGPSPNTVRTADGQVLTPPADWSLLPPGDAGLTRRVKAAGPTWTVQEKKGRRMFSRGVLAPTATIAAARAKLDQERSTDAYAKRQAASAVRREKEQGAYVEDFRGAVLQFLRFDQGHSAIADRLADAVTEHATPVGSGTVARTKRIPIEQRAESAVIAWMRHQTTAYDHMKIERVKGKRREVRRMLAEESRRLLTKYRKGEAVNLGTCPLARALTSAAKAQRQAAARAE</sequence>
<evidence type="ECO:0000259" key="1">
    <source>
        <dbReference type="Pfam" id="PF10056"/>
    </source>
</evidence>
<gene>
    <name evidence="2" type="ORF">C5Y98_21045</name>
</gene>
<organism evidence="2 3">
    <name type="scientific">Blastopirellula marina</name>
    <dbReference type="NCBI Taxonomy" id="124"/>
    <lineage>
        <taxon>Bacteria</taxon>
        <taxon>Pseudomonadati</taxon>
        <taxon>Planctomycetota</taxon>
        <taxon>Planctomycetia</taxon>
        <taxon>Pirellulales</taxon>
        <taxon>Pirellulaceae</taxon>
        <taxon>Blastopirellula</taxon>
    </lineage>
</organism>